<dbReference type="Pfam" id="PF08801">
    <property type="entry name" value="Nucleoporin_N"/>
    <property type="match status" value="1"/>
</dbReference>
<reference evidence="8" key="1">
    <citation type="journal article" date="2016" name="Nat. Commun.">
        <title>Genome analysis of three Pneumocystis species reveals adaptation mechanisms to life exclusively in mammalian hosts.</title>
        <authorList>
            <person name="Ma L."/>
            <person name="Chen Z."/>
            <person name="Huang D.W."/>
            <person name="Kutty G."/>
            <person name="Ishihara M."/>
            <person name="Wang H."/>
            <person name="Abouelleil A."/>
            <person name="Bishop L."/>
            <person name="Davey E."/>
            <person name="Deng R."/>
            <person name="Deng X."/>
            <person name="Fan L."/>
            <person name="Fantoni G."/>
            <person name="Fitzgerald M."/>
            <person name="Gogineni E."/>
            <person name="Goldberg J.M."/>
            <person name="Handley G."/>
            <person name="Hu X."/>
            <person name="Huber C."/>
            <person name="Jiao X."/>
            <person name="Jones K."/>
            <person name="Levin J.Z."/>
            <person name="Liu Y."/>
            <person name="Macdonald P."/>
            <person name="Melnikov A."/>
            <person name="Raley C."/>
            <person name="Sassi M."/>
            <person name="Sherman B.T."/>
            <person name="Song X."/>
            <person name="Sykes S."/>
            <person name="Tran B."/>
            <person name="Walsh L."/>
            <person name="Xia Y."/>
            <person name="Yang J."/>
            <person name="Young S."/>
            <person name="Zeng Q."/>
            <person name="Zheng X."/>
            <person name="Stephens R."/>
            <person name="Nusbaum C."/>
            <person name="Birren B.W."/>
            <person name="Azadi P."/>
            <person name="Lempicki R.A."/>
            <person name="Cuomo C.A."/>
            <person name="Kovacs J.A."/>
        </authorList>
    </citation>
    <scope>NUCLEOTIDE SEQUENCE [LARGE SCALE GENOMIC DNA]</scope>
    <source>
        <strain evidence="8">RU7</strain>
    </source>
</reference>
<dbReference type="InterPro" id="IPR042533">
    <property type="entry name" value="Nucleoporin_Nup155_C_1"/>
</dbReference>
<dbReference type="GO" id="GO:0044611">
    <property type="term" value="C:nuclear pore inner ring"/>
    <property type="evidence" value="ECO:0007669"/>
    <property type="project" value="TreeGrafter"/>
</dbReference>
<evidence type="ECO:0000259" key="6">
    <source>
        <dbReference type="Pfam" id="PF08801"/>
    </source>
</evidence>
<dbReference type="GO" id="GO:0006405">
    <property type="term" value="P:RNA export from nucleus"/>
    <property type="evidence" value="ECO:0007669"/>
    <property type="project" value="TreeGrafter"/>
</dbReference>
<comment type="caution">
    <text evidence="7">The sequence shown here is derived from an EMBL/GenBank/DDBJ whole genome shotgun (WGS) entry which is preliminary data.</text>
</comment>
<dbReference type="Gene3D" id="1.25.40.450">
    <property type="entry name" value="Nucleoporin, helical domain, N-terminal subdomain"/>
    <property type="match status" value="1"/>
</dbReference>
<dbReference type="PANTHER" id="PTHR10350">
    <property type="entry name" value="NUCLEAR PORE COMPLEX PROTEIN NUP155"/>
    <property type="match status" value="1"/>
</dbReference>
<feature type="domain" description="Nucleoporin Nup133/Nup155-like N-terminal" evidence="6">
    <location>
        <begin position="68"/>
        <end position="515"/>
    </location>
</feature>
<dbReference type="GO" id="GO:0017056">
    <property type="term" value="F:structural constituent of nuclear pore"/>
    <property type="evidence" value="ECO:0007669"/>
    <property type="project" value="InterPro"/>
</dbReference>
<dbReference type="VEuPathDB" id="FungiDB:T551_01377"/>
<evidence type="ECO:0000256" key="3">
    <source>
        <dbReference type="ARBA" id="ARBA00022448"/>
    </source>
</evidence>
<dbReference type="GO" id="GO:0006606">
    <property type="term" value="P:protein import into nucleus"/>
    <property type="evidence" value="ECO:0007669"/>
    <property type="project" value="TreeGrafter"/>
</dbReference>
<evidence type="ECO:0000256" key="1">
    <source>
        <dbReference type="ARBA" id="ARBA00004123"/>
    </source>
</evidence>
<keyword evidence="3" id="KW-0813">Transport</keyword>
<dbReference type="GO" id="GO:0036228">
    <property type="term" value="P:protein localization to nuclear inner membrane"/>
    <property type="evidence" value="ECO:0007669"/>
    <property type="project" value="TreeGrafter"/>
</dbReference>
<dbReference type="InterPro" id="IPR014908">
    <property type="entry name" value="Nucleoporin_Nup133/Nup155_N"/>
</dbReference>
<dbReference type="OrthoDB" id="338970at2759"/>
<dbReference type="Pfam" id="PF03177">
    <property type="entry name" value="Nucleoporin_C"/>
    <property type="match status" value="1"/>
</dbReference>
<evidence type="ECO:0000259" key="5">
    <source>
        <dbReference type="Pfam" id="PF03177"/>
    </source>
</evidence>
<dbReference type="FunFam" id="1.25.40.440:FF:000001">
    <property type="entry name" value="Nuclear pore complex subunit"/>
    <property type="match status" value="1"/>
</dbReference>
<evidence type="ECO:0008006" key="9">
    <source>
        <dbReference type="Google" id="ProtNLM"/>
    </source>
</evidence>
<evidence type="ECO:0000313" key="8">
    <source>
        <dbReference type="Proteomes" id="UP000053447"/>
    </source>
</evidence>
<dbReference type="Gene3D" id="1.25.40.440">
    <property type="entry name" value="Nucleoporin, helical domain, central subdomain"/>
    <property type="match status" value="1"/>
</dbReference>
<dbReference type="Gene3D" id="1.20.58.1780">
    <property type="match status" value="1"/>
</dbReference>
<organism evidence="7 8">
    <name type="scientific">Pneumocystis jirovecii (strain RU7)</name>
    <name type="common">Human pneumocystis pneumonia agent</name>
    <dbReference type="NCBI Taxonomy" id="1408657"/>
    <lineage>
        <taxon>Eukaryota</taxon>
        <taxon>Fungi</taxon>
        <taxon>Dikarya</taxon>
        <taxon>Ascomycota</taxon>
        <taxon>Taphrinomycotina</taxon>
        <taxon>Pneumocystomycetes</taxon>
        <taxon>Pneumocystaceae</taxon>
        <taxon>Pneumocystis</taxon>
    </lineage>
</organism>
<evidence type="ECO:0000256" key="2">
    <source>
        <dbReference type="ARBA" id="ARBA00007373"/>
    </source>
</evidence>
<dbReference type="InterPro" id="IPR004870">
    <property type="entry name" value="Nucleoporin_Nup155"/>
</dbReference>
<protein>
    <recommendedName>
        <fullName evidence="9">Nucleoporin Nup133/Nup155-like N-terminal domain-containing protein</fullName>
    </recommendedName>
</protein>
<dbReference type="RefSeq" id="XP_018230295.1">
    <property type="nucleotide sequence ID" value="XM_018373640.1"/>
</dbReference>
<evidence type="ECO:0000313" key="7">
    <source>
        <dbReference type="EMBL" id="KTW31305.1"/>
    </source>
</evidence>
<proteinExistence type="inferred from homology"/>
<dbReference type="InterPro" id="IPR042538">
    <property type="entry name" value="Nucleoporin_Nup155_C_3"/>
</dbReference>
<dbReference type="InterPro" id="IPR042537">
    <property type="entry name" value="Nucleoporin_Nup155_C_2"/>
</dbReference>
<accession>A0A0W4ZSF2</accession>
<name>A0A0W4ZSF2_PNEJ7</name>
<gene>
    <name evidence="7" type="ORF">T551_01377</name>
</gene>
<comment type="similarity">
    <text evidence="2">Belongs to the non-repetitive/WGA-negative nucleoporin family.</text>
</comment>
<dbReference type="GO" id="GO:0000972">
    <property type="term" value="P:transcription-dependent tethering of RNA polymerase II gene DNA at nuclear periphery"/>
    <property type="evidence" value="ECO:0007669"/>
    <property type="project" value="TreeGrafter"/>
</dbReference>
<dbReference type="InterPro" id="IPR007187">
    <property type="entry name" value="Nucleoporin_Nup133/Nup155_C"/>
</dbReference>
<keyword evidence="8" id="KW-1185">Reference proteome</keyword>
<feature type="domain" description="Nucleoporin Nup133/Nup155-like C-terminal" evidence="5">
    <location>
        <begin position="631"/>
        <end position="1285"/>
    </location>
</feature>
<dbReference type="STRING" id="1408657.A0A0W4ZSF2"/>
<dbReference type="EMBL" id="LFWA01000005">
    <property type="protein sequence ID" value="KTW31305.1"/>
    <property type="molecule type" value="Genomic_DNA"/>
</dbReference>
<keyword evidence="4" id="KW-0539">Nucleus</keyword>
<sequence length="1323" mass="150969">MENKAILNHKNHGIQSHSSTDPLFEPLHRASTAINMCITRDENYPEIGDILTQGYSSDYNLPLHFFWKPFSRISVMNIPDAIFEQYNKTECYTQMGLFPEIQRAWITVDNRLYLWNYLNGEDFQSYEDLDRTIICIKLVKPRPGVFIDSIEFLLVISTLNDIFLLGVEYLTSKSSENAKELVFYSTKMSISVSGIDVLCIEGTVDGRIFFSGKQDDSIYEILYQVDDGWFSKRCSKVNHTGTVIDRFVPKGLWFNWKNETILQLVTDNSRNLLYALTSKSSIRAYHLANQQSLNHVISYSYRSIVAHAQMVNASSSLLDPRTTTIISLAPVPLSESSQIYLIAITSTGCRLYLRASRSSWSINGPPSTMTCTHVRFPPVDSDNKQEDYKVQPSNISYKVLNNNTLLNSLSSFILTSIRIGHVFSPGYFLAFKSSASVSEGDKLFASAADTGRILHGTLNNHRLSLVETAGWIPLEGYVQAVSLLTPPTYCPNELKTQYNVFSPQIAVLTNTGVHIIQRRNNFQILYSAIKYGASTLNGVEGEIQSFFEMVGQAEGCATCLGLICGKIDTISQPDEYYNTKYFSNRNNILADSDIIEIARKYYIEFGGKPFTKQTQYKFGQEVLDLDNVQLSARHDGLVIYIARSIGELWKKPFIKHTINKKLSIKTYSSNFPTTTLLRIRSEFVTLLEFLDNNKSYIKGLVAPDQLSGSMSRSEEISFQAEHRALHALILLIRRIIEGLSFVCVLIDDTPSKLHDIISSLSKQSQDNCLKLTFEDLFSKESGKELAKDLVTAIVNKQLAGGGSVDAVSESLRKRCGGFCSADDVIMYKAIEQLRRAKEKFEFSDEKKRSLQECLRLFMKIASNLTLENLNETVAEFRDLGFHTGAVELCLAVAKAFDPDDLSLSYIIDGHPLNDFRHYYYTQRMKYYSLIFETLYDIDKIIEETLDNDNSNITLLRDDTYKTAYLSRDKLFHYSLYDWYVERGMLERILNIETPYVQTYLERRSINDLDLADLLWQYHSKHGSFYEAARVLYELAQSNFPITLGQRMEYLSRGKGLCNCDVSLEIRPMMNKLAHDLQEELDVITIQDDIIQSIRNDERLSVEKKHEMIRNLDGKLIPLTELFNKYADLLGYGEICLAIFHVSDYRGKADIIQCWEKIITKENNLAFNKDIKAYEAISELIRRLGRKFGSSENVFPLEDLVPMLEVYSFERQDDGVPQGWVIESFLSAGVSHGLIFSILDEMIDRRESPWQTKSALIFLIKEAVHLITLWVKANTKAGFGRNERPLMKNDIVLIALNKYSVLVSNNMKLKESIIRLINDINKII</sequence>
<dbReference type="Gene3D" id="1.20.120.1880">
    <property type="entry name" value="Nucleoporin, helical C-terminal domain"/>
    <property type="match status" value="1"/>
</dbReference>
<dbReference type="Proteomes" id="UP000053447">
    <property type="component" value="Unassembled WGS sequence"/>
</dbReference>
<dbReference type="GeneID" id="28939895"/>
<evidence type="ECO:0000256" key="4">
    <source>
        <dbReference type="ARBA" id="ARBA00023242"/>
    </source>
</evidence>
<dbReference type="PANTHER" id="PTHR10350:SF6">
    <property type="entry name" value="NUCLEAR PORE COMPLEX PROTEIN NUP155"/>
    <property type="match status" value="1"/>
</dbReference>
<comment type="subcellular location">
    <subcellularLocation>
        <location evidence="1">Nucleus</location>
    </subcellularLocation>
</comment>